<dbReference type="Pfam" id="PF02789">
    <property type="entry name" value="Peptidase_M17_N"/>
    <property type="match status" value="1"/>
</dbReference>
<dbReference type="InterPro" id="IPR043472">
    <property type="entry name" value="Macro_dom-like"/>
</dbReference>
<name>A0A383BP21_9ZZZZ</name>
<organism evidence="2">
    <name type="scientific">marine metagenome</name>
    <dbReference type="NCBI Taxonomy" id="408172"/>
    <lineage>
        <taxon>unclassified sequences</taxon>
        <taxon>metagenomes</taxon>
        <taxon>ecological metagenomes</taxon>
    </lineage>
</organism>
<dbReference type="AlphaFoldDB" id="A0A383BP21"/>
<dbReference type="EMBL" id="UINC01201996">
    <property type="protein sequence ID" value="SVE21590.1"/>
    <property type="molecule type" value="Genomic_DNA"/>
</dbReference>
<gene>
    <name evidence="2" type="ORF">METZ01_LOCUS474444</name>
</gene>
<evidence type="ECO:0000259" key="1">
    <source>
        <dbReference type="Pfam" id="PF02789"/>
    </source>
</evidence>
<proteinExistence type="predicted"/>
<dbReference type="GO" id="GO:0006508">
    <property type="term" value="P:proteolysis"/>
    <property type="evidence" value="ECO:0007669"/>
    <property type="project" value="InterPro"/>
</dbReference>
<dbReference type="InterPro" id="IPR008283">
    <property type="entry name" value="Peptidase_M17_N"/>
</dbReference>
<sequence length="207" mass="24190">MTVQILYKNNDNSNNQVLFVEENYNINTIKKHVSSADLSYIKEILKNNDLKKKILSLDLNSKKRLILVSIKKKLESSDIENLGADFYNYIKDRNINKLSIISNSLNSRSEKDFIGRFLHGLKLKSYEFNIYKTKKEKKIILINVIGKKNNLTIRNELKFKALEEGTFFTRDLVSEPGNILHPDEYAKRLIKLKKYGLKVTVYDKKKL</sequence>
<feature type="domain" description="Peptidase M17 leucyl aminopeptidase N-terminal" evidence="1">
    <location>
        <begin position="41"/>
        <end position="135"/>
    </location>
</feature>
<dbReference type="GO" id="GO:0070006">
    <property type="term" value="F:metalloaminopeptidase activity"/>
    <property type="evidence" value="ECO:0007669"/>
    <property type="project" value="InterPro"/>
</dbReference>
<feature type="non-terminal residue" evidence="2">
    <location>
        <position position="207"/>
    </location>
</feature>
<evidence type="ECO:0000313" key="2">
    <source>
        <dbReference type="EMBL" id="SVE21590.1"/>
    </source>
</evidence>
<protein>
    <recommendedName>
        <fullName evidence="1">Peptidase M17 leucyl aminopeptidase N-terminal domain-containing protein</fullName>
    </recommendedName>
</protein>
<dbReference type="Gene3D" id="3.40.220.10">
    <property type="entry name" value="Leucine Aminopeptidase, subunit E, domain 1"/>
    <property type="match status" value="1"/>
</dbReference>
<accession>A0A383BP21</accession>
<reference evidence="2" key="1">
    <citation type="submission" date="2018-05" db="EMBL/GenBank/DDBJ databases">
        <authorList>
            <person name="Lanie J.A."/>
            <person name="Ng W.-L."/>
            <person name="Kazmierczak K.M."/>
            <person name="Andrzejewski T.M."/>
            <person name="Davidsen T.M."/>
            <person name="Wayne K.J."/>
            <person name="Tettelin H."/>
            <person name="Glass J.I."/>
            <person name="Rusch D."/>
            <person name="Podicherti R."/>
            <person name="Tsui H.-C.T."/>
            <person name="Winkler M.E."/>
        </authorList>
    </citation>
    <scope>NUCLEOTIDE SEQUENCE</scope>
</reference>
<dbReference type="SUPFAM" id="SSF52949">
    <property type="entry name" value="Macro domain-like"/>
    <property type="match status" value="1"/>
</dbReference>
<dbReference type="Gene3D" id="3.40.630.10">
    <property type="entry name" value="Zn peptidases"/>
    <property type="match status" value="1"/>
</dbReference>